<organism evidence="1 2">
    <name type="scientific">Nitrobacter vulgaris</name>
    <dbReference type="NCBI Taxonomy" id="29421"/>
    <lineage>
        <taxon>Bacteria</taxon>
        <taxon>Pseudomonadati</taxon>
        <taxon>Pseudomonadota</taxon>
        <taxon>Alphaproteobacteria</taxon>
        <taxon>Hyphomicrobiales</taxon>
        <taxon>Nitrobacteraceae</taxon>
        <taxon>Nitrobacter</taxon>
    </lineage>
</organism>
<evidence type="ECO:0000313" key="1">
    <source>
        <dbReference type="EMBL" id="OPH83243.1"/>
    </source>
</evidence>
<accession>A0A1V4HZ76</accession>
<evidence type="ECO:0008006" key="3">
    <source>
        <dbReference type="Google" id="ProtNLM"/>
    </source>
</evidence>
<gene>
    <name evidence="1" type="ORF">B2M20_08140</name>
</gene>
<sequence length="61" mass="6746">MSEVEFDRLLSAVSAVIAPRIEEAAQPDIDHARFIRPLQAANDNEVAWPLLPFPEGWNGAC</sequence>
<dbReference type="EMBL" id="MWPQ01000036">
    <property type="protein sequence ID" value="OPH83243.1"/>
    <property type="molecule type" value="Genomic_DNA"/>
</dbReference>
<name>A0A1V4HZ76_NITVU</name>
<keyword evidence="2" id="KW-1185">Reference proteome</keyword>
<dbReference type="AlphaFoldDB" id="A0A1V4HZ76"/>
<reference evidence="1 2" key="1">
    <citation type="submission" date="2017-02" db="EMBL/GenBank/DDBJ databases">
        <title>Genome sequence of the nitrite-oxidizing bacterium Nitrobacter vulgaris strain Ab1.</title>
        <authorList>
            <person name="Mellbye B.L."/>
            <person name="Davis E.W."/>
            <person name="Spieck E."/>
            <person name="Chang J.H."/>
            <person name="Bottomley P.J."/>
            <person name="Sayavedra-Soto L.A."/>
        </authorList>
    </citation>
    <scope>NUCLEOTIDE SEQUENCE [LARGE SCALE GENOMIC DNA]</scope>
    <source>
        <strain evidence="1 2">Ab1</strain>
    </source>
</reference>
<dbReference type="OrthoDB" id="8250317at2"/>
<comment type="caution">
    <text evidence="1">The sequence shown here is derived from an EMBL/GenBank/DDBJ whole genome shotgun (WGS) entry which is preliminary data.</text>
</comment>
<dbReference type="RefSeq" id="WP_079446552.1">
    <property type="nucleotide sequence ID" value="NZ_JAVDPZ010000016.1"/>
</dbReference>
<proteinExistence type="predicted"/>
<dbReference type="Proteomes" id="UP000189940">
    <property type="component" value="Unassembled WGS sequence"/>
</dbReference>
<protein>
    <recommendedName>
        <fullName evidence="3">Acyl-CoA dehydrogenase</fullName>
    </recommendedName>
</protein>
<evidence type="ECO:0000313" key="2">
    <source>
        <dbReference type="Proteomes" id="UP000189940"/>
    </source>
</evidence>